<feature type="transmembrane region" description="Helical" evidence="1">
    <location>
        <begin position="172"/>
        <end position="192"/>
    </location>
</feature>
<dbReference type="RefSeq" id="WP_184678549.1">
    <property type="nucleotide sequence ID" value="NZ_JACHGY010000001.1"/>
</dbReference>
<gene>
    <name evidence="2" type="ORF">HNQ40_002859</name>
</gene>
<feature type="transmembrane region" description="Helical" evidence="1">
    <location>
        <begin position="268"/>
        <end position="288"/>
    </location>
</feature>
<evidence type="ECO:0000256" key="1">
    <source>
        <dbReference type="SAM" id="Phobius"/>
    </source>
</evidence>
<accession>A0A7X0H8G7</accession>
<keyword evidence="1" id="KW-0812">Transmembrane</keyword>
<feature type="transmembrane region" description="Helical" evidence="1">
    <location>
        <begin position="147"/>
        <end position="166"/>
    </location>
</feature>
<name>A0A7X0H8G7_9BACT</name>
<dbReference type="InterPro" id="IPR010266">
    <property type="entry name" value="NnrS"/>
</dbReference>
<sequence length="414" mass="45716">MIELTVLGQGENQEKHGPAIWDAGFRPFFFGAAATGVVSILLWAWVYAAGGRVPLQGMTSFDWHGHEMVYGYTLAVIAGFLLTAVEKWTGVPLAVLAGLWLGGRLCMLPGTALIAFAVFFDMLFVFGLFGMILWPIVQAQAWAKCDILGKLAVSVVGQCVFSFGVLLDRPDWVRFGLWAGLLMSVGLTIAVARKIVPIFIKYGLENAKPVRNIRALDWSSLLLFTVYFVADLTRASGAWIAWPCLALFVVLTARLLLWHQFGIWRKPLLWGIWLGLLWINVGFLLRALGAWGMVIPALAIHAWAYGGMGLTILAMMGRVSLGHTNRSVHRHPVLTGWMIAALTLGSVVRVVFPMVWIEHYLTWVVVAQVLWVVSLVFFLIAYGPMLWRPDAESDAHIPKRSCGAKPVGRFGVAT</sequence>
<feature type="transmembrane region" description="Helical" evidence="1">
    <location>
        <begin position="113"/>
        <end position="135"/>
    </location>
</feature>
<keyword evidence="1" id="KW-0472">Membrane</keyword>
<feature type="transmembrane region" description="Helical" evidence="1">
    <location>
        <begin position="236"/>
        <end position="256"/>
    </location>
</feature>
<feature type="transmembrane region" description="Helical" evidence="1">
    <location>
        <begin position="69"/>
        <end position="101"/>
    </location>
</feature>
<organism evidence="2 3">
    <name type="scientific">Algisphaera agarilytica</name>
    <dbReference type="NCBI Taxonomy" id="1385975"/>
    <lineage>
        <taxon>Bacteria</taxon>
        <taxon>Pseudomonadati</taxon>
        <taxon>Planctomycetota</taxon>
        <taxon>Phycisphaerae</taxon>
        <taxon>Phycisphaerales</taxon>
        <taxon>Phycisphaeraceae</taxon>
        <taxon>Algisphaera</taxon>
    </lineage>
</organism>
<feature type="transmembrane region" description="Helical" evidence="1">
    <location>
        <begin position="333"/>
        <end position="354"/>
    </location>
</feature>
<evidence type="ECO:0000313" key="3">
    <source>
        <dbReference type="Proteomes" id="UP000541810"/>
    </source>
</evidence>
<dbReference type="Proteomes" id="UP000541810">
    <property type="component" value="Unassembled WGS sequence"/>
</dbReference>
<keyword evidence="3" id="KW-1185">Reference proteome</keyword>
<dbReference type="AlphaFoldDB" id="A0A7X0H8G7"/>
<feature type="transmembrane region" description="Helical" evidence="1">
    <location>
        <begin position="360"/>
        <end position="382"/>
    </location>
</feature>
<dbReference type="Pfam" id="PF05940">
    <property type="entry name" value="NnrS"/>
    <property type="match status" value="1"/>
</dbReference>
<keyword evidence="1" id="KW-1133">Transmembrane helix</keyword>
<protein>
    <submittedName>
        <fullName evidence="2">Uncharacterized protein involved in response to NO</fullName>
    </submittedName>
</protein>
<feature type="transmembrane region" description="Helical" evidence="1">
    <location>
        <begin position="300"/>
        <end position="321"/>
    </location>
</feature>
<dbReference type="EMBL" id="JACHGY010000001">
    <property type="protein sequence ID" value="MBB6431053.1"/>
    <property type="molecule type" value="Genomic_DNA"/>
</dbReference>
<feature type="transmembrane region" description="Helical" evidence="1">
    <location>
        <begin position="28"/>
        <end position="48"/>
    </location>
</feature>
<proteinExistence type="predicted"/>
<reference evidence="2 3" key="1">
    <citation type="submission" date="2020-08" db="EMBL/GenBank/DDBJ databases">
        <title>Genomic Encyclopedia of Type Strains, Phase IV (KMG-IV): sequencing the most valuable type-strain genomes for metagenomic binning, comparative biology and taxonomic classification.</title>
        <authorList>
            <person name="Goeker M."/>
        </authorList>
    </citation>
    <scope>NUCLEOTIDE SEQUENCE [LARGE SCALE GENOMIC DNA]</scope>
    <source>
        <strain evidence="2 3">DSM 103725</strain>
    </source>
</reference>
<evidence type="ECO:0000313" key="2">
    <source>
        <dbReference type="EMBL" id="MBB6431053.1"/>
    </source>
</evidence>
<feature type="transmembrane region" description="Helical" evidence="1">
    <location>
        <begin position="213"/>
        <end position="230"/>
    </location>
</feature>
<comment type="caution">
    <text evidence="2">The sequence shown here is derived from an EMBL/GenBank/DDBJ whole genome shotgun (WGS) entry which is preliminary data.</text>
</comment>